<evidence type="ECO:0000313" key="2">
    <source>
        <dbReference type="EMBL" id="CAB4758118.1"/>
    </source>
</evidence>
<feature type="compositionally biased region" description="Basic and acidic residues" evidence="1">
    <location>
        <begin position="37"/>
        <end position="48"/>
    </location>
</feature>
<evidence type="ECO:0000256" key="1">
    <source>
        <dbReference type="SAM" id="MobiDB-lite"/>
    </source>
</evidence>
<feature type="region of interest" description="Disordered" evidence="1">
    <location>
        <begin position="137"/>
        <end position="167"/>
    </location>
</feature>
<feature type="compositionally biased region" description="Basic and acidic residues" evidence="1">
    <location>
        <begin position="58"/>
        <end position="67"/>
    </location>
</feature>
<gene>
    <name evidence="2" type="ORF">UFOPK2786_01680</name>
</gene>
<reference evidence="2" key="1">
    <citation type="submission" date="2020-05" db="EMBL/GenBank/DDBJ databases">
        <authorList>
            <person name="Chiriac C."/>
            <person name="Salcher M."/>
            <person name="Ghai R."/>
            <person name="Kavagutti S V."/>
        </authorList>
    </citation>
    <scope>NUCLEOTIDE SEQUENCE</scope>
</reference>
<feature type="compositionally biased region" description="Basic and acidic residues" evidence="1">
    <location>
        <begin position="157"/>
        <end position="167"/>
    </location>
</feature>
<dbReference type="AlphaFoldDB" id="A0A6J6UGC9"/>
<feature type="region of interest" description="Disordered" evidence="1">
    <location>
        <begin position="22"/>
        <end position="111"/>
    </location>
</feature>
<feature type="compositionally biased region" description="Basic residues" evidence="1">
    <location>
        <begin position="140"/>
        <end position="156"/>
    </location>
</feature>
<sequence>MRTCHECCHGTSRQERTRCSVQAPRRQRVHRSRRRHGQVDDARVPDPQHHHRAFAGVHHLDRGDHLHRPGRRRTATPRARADGEAPRGIERHPGRPAGAHHGPAGPRRRAHRHHPLVRAAHPAHPCPLRPPPAGLCPRHGCGRSRRRAITRAGRRRAPADIPRRRHPSDARRIWPVPLRPARRAPPARRGVAALGRRRVRQPGGRRRHAVLRRRQRF</sequence>
<organism evidence="2">
    <name type="scientific">freshwater metagenome</name>
    <dbReference type="NCBI Taxonomy" id="449393"/>
    <lineage>
        <taxon>unclassified sequences</taxon>
        <taxon>metagenomes</taxon>
        <taxon>ecological metagenomes</taxon>
    </lineage>
</organism>
<accession>A0A6J6UGC9</accession>
<dbReference type="EMBL" id="CAEZYW010000320">
    <property type="protein sequence ID" value="CAB4758118.1"/>
    <property type="molecule type" value="Genomic_DNA"/>
</dbReference>
<name>A0A6J6UGC9_9ZZZZ</name>
<protein>
    <submittedName>
        <fullName evidence="2">Unannotated protein</fullName>
    </submittedName>
</protein>
<feature type="compositionally biased region" description="Basic residues" evidence="1">
    <location>
        <begin position="25"/>
        <end position="36"/>
    </location>
</feature>
<proteinExistence type="predicted"/>
<feature type="compositionally biased region" description="Basic and acidic residues" evidence="1">
    <location>
        <begin position="79"/>
        <end position="93"/>
    </location>
</feature>
<feature type="compositionally biased region" description="Low complexity" evidence="1">
    <location>
        <begin position="95"/>
        <end position="105"/>
    </location>
</feature>